<feature type="chain" id="PRO_5044743898" evidence="1">
    <location>
        <begin position="19"/>
        <end position="111"/>
    </location>
</feature>
<feature type="signal peptide" evidence="1">
    <location>
        <begin position="1"/>
        <end position="18"/>
    </location>
</feature>
<keyword evidence="1" id="KW-0732">Signal</keyword>
<gene>
    <name evidence="2" type="ORF">M9458_036611</name>
</gene>
<dbReference type="Proteomes" id="UP001529510">
    <property type="component" value="Unassembled WGS sequence"/>
</dbReference>
<reference evidence="2 3" key="1">
    <citation type="submission" date="2024-05" db="EMBL/GenBank/DDBJ databases">
        <title>Genome sequencing and assembly of Indian major carp, Cirrhinus mrigala (Hamilton, 1822).</title>
        <authorList>
            <person name="Mohindra V."/>
            <person name="Chowdhury L.M."/>
            <person name="Lal K."/>
            <person name="Jena J.K."/>
        </authorList>
    </citation>
    <scope>NUCLEOTIDE SEQUENCE [LARGE SCALE GENOMIC DNA]</scope>
    <source>
        <strain evidence="2">CM1030</strain>
        <tissue evidence="2">Blood</tissue>
    </source>
</reference>
<sequence length="111" mass="12077">MTEHFRFFLLLSLKDAAGQAGACLHTMAVLQAYQTDLLKELDEGEEVKANDIKELRQTTDLSLHATKETARSIGWSMAFEGEGYEEEGAGSSSWTPHLCILASSAGNSVVN</sequence>
<evidence type="ECO:0000313" key="3">
    <source>
        <dbReference type="Proteomes" id="UP001529510"/>
    </source>
</evidence>
<name>A0ABD0P2S2_CIRMR</name>
<accession>A0ABD0P2S2</accession>
<dbReference type="EMBL" id="JAMKFB020000018">
    <property type="protein sequence ID" value="KAL0168389.1"/>
    <property type="molecule type" value="Genomic_DNA"/>
</dbReference>
<protein>
    <submittedName>
        <fullName evidence="2">Uncharacterized protein</fullName>
    </submittedName>
</protein>
<organism evidence="2 3">
    <name type="scientific">Cirrhinus mrigala</name>
    <name type="common">Mrigala</name>
    <dbReference type="NCBI Taxonomy" id="683832"/>
    <lineage>
        <taxon>Eukaryota</taxon>
        <taxon>Metazoa</taxon>
        <taxon>Chordata</taxon>
        <taxon>Craniata</taxon>
        <taxon>Vertebrata</taxon>
        <taxon>Euteleostomi</taxon>
        <taxon>Actinopterygii</taxon>
        <taxon>Neopterygii</taxon>
        <taxon>Teleostei</taxon>
        <taxon>Ostariophysi</taxon>
        <taxon>Cypriniformes</taxon>
        <taxon>Cyprinidae</taxon>
        <taxon>Labeoninae</taxon>
        <taxon>Labeonini</taxon>
        <taxon>Cirrhinus</taxon>
    </lineage>
</organism>
<proteinExistence type="predicted"/>
<comment type="caution">
    <text evidence="2">The sequence shown here is derived from an EMBL/GenBank/DDBJ whole genome shotgun (WGS) entry which is preliminary data.</text>
</comment>
<evidence type="ECO:0000313" key="2">
    <source>
        <dbReference type="EMBL" id="KAL0168389.1"/>
    </source>
</evidence>
<feature type="non-terminal residue" evidence="2">
    <location>
        <position position="111"/>
    </location>
</feature>
<dbReference type="AlphaFoldDB" id="A0ABD0P2S2"/>
<keyword evidence="3" id="KW-1185">Reference proteome</keyword>
<evidence type="ECO:0000256" key="1">
    <source>
        <dbReference type="SAM" id="SignalP"/>
    </source>
</evidence>